<dbReference type="InterPro" id="IPR012340">
    <property type="entry name" value="NA-bd_OB-fold"/>
</dbReference>
<dbReference type="Gene3D" id="3.40.50.300">
    <property type="entry name" value="P-loop containing nucleotide triphosphate hydrolases"/>
    <property type="match status" value="1"/>
</dbReference>
<dbReference type="EMBL" id="CP093379">
    <property type="protein sequence ID" value="UNM96744.1"/>
    <property type="molecule type" value="Genomic_DNA"/>
</dbReference>
<dbReference type="GO" id="GO:0004519">
    <property type="term" value="F:endonuclease activity"/>
    <property type="evidence" value="ECO:0007669"/>
    <property type="project" value="UniProtKB-KW"/>
</dbReference>
<gene>
    <name evidence="2" type="ORF">MMG00_02495</name>
</gene>
<keyword evidence="2" id="KW-0255">Endonuclease</keyword>
<dbReference type="SUPFAM" id="SSF50249">
    <property type="entry name" value="Nucleic acid-binding proteins"/>
    <property type="match status" value="1"/>
</dbReference>
<dbReference type="RefSeq" id="WP_242150906.1">
    <property type="nucleotide sequence ID" value="NZ_CP093379.1"/>
</dbReference>
<dbReference type="Gene3D" id="2.40.50.140">
    <property type="entry name" value="Nucleic acid-binding proteins"/>
    <property type="match status" value="1"/>
</dbReference>
<name>A0ABY3X1J1_9GAMM</name>
<dbReference type="InterPro" id="IPR003029">
    <property type="entry name" value="S1_domain"/>
</dbReference>
<dbReference type="Proteomes" id="UP000829542">
    <property type="component" value="Chromosome"/>
</dbReference>
<evidence type="ECO:0000259" key="1">
    <source>
        <dbReference type="PROSITE" id="PS50126"/>
    </source>
</evidence>
<dbReference type="InterPro" id="IPR007409">
    <property type="entry name" value="Restrct_endonuc_type1_HsdR_N"/>
</dbReference>
<dbReference type="PROSITE" id="PS50126">
    <property type="entry name" value="S1"/>
    <property type="match status" value="1"/>
</dbReference>
<evidence type="ECO:0000313" key="3">
    <source>
        <dbReference type="Proteomes" id="UP000829542"/>
    </source>
</evidence>
<keyword evidence="2" id="KW-0378">Hydrolase</keyword>
<organism evidence="2 3">
    <name type="scientific">Ignatzschineria rhizosphaerae</name>
    <dbReference type="NCBI Taxonomy" id="2923279"/>
    <lineage>
        <taxon>Bacteria</taxon>
        <taxon>Pseudomonadati</taxon>
        <taxon>Pseudomonadota</taxon>
        <taxon>Gammaproteobacteria</taxon>
        <taxon>Cardiobacteriales</taxon>
        <taxon>Ignatzschineriaceae</taxon>
        <taxon>Ignatzschineria</taxon>
    </lineage>
</organism>
<dbReference type="Pfam" id="PF04313">
    <property type="entry name" value="HSDR_N"/>
    <property type="match status" value="1"/>
</dbReference>
<reference evidence="2 3" key="1">
    <citation type="submission" date="2022-03" db="EMBL/GenBank/DDBJ databases">
        <title>Ignatzschineria rhizosphaerae HR5S32.</title>
        <authorList>
            <person name="Sun J.Q."/>
            <person name="Feng J.Y."/>
        </authorList>
    </citation>
    <scope>NUCLEOTIDE SEQUENCE [LARGE SCALE GENOMIC DNA]</scope>
    <source>
        <strain evidence="2 3">HR5S32</strain>
    </source>
</reference>
<dbReference type="SMART" id="SM00316">
    <property type="entry name" value="S1"/>
    <property type="match status" value="1"/>
</dbReference>
<dbReference type="InterPro" id="IPR027417">
    <property type="entry name" value="P-loop_NTPase"/>
</dbReference>
<proteinExistence type="predicted"/>
<keyword evidence="3" id="KW-1185">Reference proteome</keyword>
<keyword evidence="2" id="KW-0540">Nuclease</keyword>
<evidence type="ECO:0000313" key="2">
    <source>
        <dbReference type="EMBL" id="UNM96744.1"/>
    </source>
</evidence>
<protein>
    <submittedName>
        <fullName evidence="2">Type I restriction endonuclease</fullName>
    </submittedName>
</protein>
<feature type="domain" description="S1 motif" evidence="1">
    <location>
        <begin position="834"/>
        <end position="902"/>
    </location>
</feature>
<dbReference type="SUPFAM" id="SSF52540">
    <property type="entry name" value="P-loop containing nucleoside triphosphate hydrolases"/>
    <property type="match status" value="1"/>
</dbReference>
<sequence length="903" mass="104308">MSENNLDINNLKFDISATESDVEQKFITPFLTSSEPYGLNLSTTNFLTKTNINRYSIGKGQSEKIYYPDYILVNRGFPMAIIEAKKPSDFNLDEAYREARLYAHEVNDKFPKELNPVRFLLATNGVDLQFGEVGSSTPLIKCKVQELICGSKYLITISDSIGIVGLENHFNTISKTLVPPFIKKPRMVLGGKAFQEKEIKKNPLGETISDTYQWIFNPDNKTHRQYIVSKGYISTDLNKRNRYEVDQLVRLSSSASEIISQEIQRTDRPVEIYKALSEHAYNQIILLIGKVGVGKSTFIDYLQYTNTIPKSIQDKLIWVRLNLNNAPLEKEKIYSWIQQEIINNLQEQFKDEFDFESLEFLLKLYSVEVNSYKRGIGSIFSEDSEQYKIGLANKLRECESDLEQTLRCYIRHLANERAKSVIIVFDNCDKKNKDSQLLMFEVANWAKDTLKSIIFLPLRDETYDNYKDQKPLDTAIKQYSFRIEAPRFQTVLTRRVQLALDLISEESSESKPQQSKIRLKNDMYVMFDPNNDGSTYLLSMLNSVLNNENSIRRLLTGLSGGNIRIALEMFLNFCSSGHIPNEEIIKIRKSSNSYTMPGHIAVRALMRGNRRYYISKFSHIKNLLDAEMDEKDIPIYLIRLCILRWLKMMVRSDVKRSAKKGYFTVEELLNTLGKFGFQKDPVINQIGYLGKAMCITTEDFEYENINLYTNIKLAPAGYAHLELLENDITYLATIAEDTRITDENLVNDIKRLIVDPEQSFRLPEVYYIASKFIEYIDDIVQGILNNYRTYSKLEELENLISMEKPKGTIERFKSLFSNDESIKWIQFCHEYPIGTKLKGTIKNIVPHLGIFITLDTDNKLSIDGLIHKSKISIRNYSLGDKICVTIDHHDPHIKDKVRLNFAN</sequence>
<accession>A0ABY3X1J1</accession>
<dbReference type="Gene3D" id="3.90.1570.50">
    <property type="match status" value="1"/>
</dbReference>